<dbReference type="PANTHER" id="PTHR48081:SF8">
    <property type="entry name" value="ALPHA_BETA HYDROLASE FOLD-3 DOMAIN-CONTAINING PROTEIN-RELATED"/>
    <property type="match status" value="1"/>
</dbReference>
<dbReference type="Gene3D" id="3.40.50.1820">
    <property type="entry name" value="alpha/beta hydrolase"/>
    <property type="match status" value="1"/>
</dbReference>
<feature type="transmembrane region" description="Helical" evidence="6">
    <location>
        <begin position="6"/>
        <end position="25"/>
    </location>
</feature>
<protein>
    <submittedName>
        <fullName evidence="9">Alpha/beta hydrolase fold-3 domain-containing protein</fullName>
    </submittedName>
</protein>
<evidence type="ECO:0000259" key="7">
    <source>
        <dbReference type="Pfam" id="PF07859"/>
    </source>
</evidence>
<dbReference type="GO" id="GO:0016787">
    <property type="term" value="F:hydrolase activity"/>
    <property type="evidence" value="ECO:0007669"/>
    <property type="project" value="UniProtKB-KW"/>
</dbReference>
<name>A0A914XEU7_9BILA</name>
<keyword evidence="6" id="KW-0472">Membrane</keyword>
<dbReference type="InterPro" id="IPR029058">
    <property type="entry name" value="AB_hydrolase_fold"/>
</dbReference>
<dbReference type="PANTHER" id="PTHR48081">
    <property type="entry name" value="AB HYDROLASE SUPERFAMILY PROTEIN C4A8.06C"/>
    <property type="match status" value="1"/>
</dbReference>
<dbReference type="Pfam" id="PF11221">
    <property type="entry name" value="Med21"/>
    <property type="match status" value="1"/>
</dbReference>
<evidence type="ECO:0000313" key="8">
    <source>
        <dbReference type="Proteomes" id="UP000887566"/>
    </source>
</evidence>
<dbReference type="InterPro" id="IPR021384">
    <property type="entry name" value="Mediator_Med21"/>
</dbReference>
<evidence type="ECO:0000256" key="4">
    <source>
        <dbReference type="ARBA" id="ARBA00023163"/>
    </source>
</evidence>
<evidence type="ECO:0000256" key="5">
    <source>
        <dbReference type="ARBA" id="ARBA00023242"/>
    </source>
</evidence>
<keyword evidence="6" id="KW-0812">Transmembrane</keyword>
<feature type="domain" description="Alpha/beta hydrolase fold-3" evidence="7">
    <location>
        <begin position="325"/>
        <end position="383"/>
    </location>
</feature>
<dbReference type="SUPFAM" id="SSF53474">
    <property type="entry name" value="alpha/beta-Hydrolases"/>
    <property type="match status" value="1"/>
</dbReference>
<reference evidence="9" key="1">
    <citation type="submission" date="2022-11" db="UniProtKB">
        <authorList>
            <consortium name="WormBaseParasite"/>
        </authorList>
    </citation>
    <scope>IDENTIFICATION</scope>
</reference>
<evidence type="ECO:0000256" key="6">
    <source>
        <dbReference type="SAM" id="Phobius"/>
    </source>
</evidence>
<dbReference type="Proteomes" id="UP000887566">
    <property type="component" value="Unplaced"/>
</dbReference>
<comment type="subcellular location">
    <subcellularLocation>
        <location evidence="1">Nucleus</location>
    </subcellularLocation>
</comment>
<evidence type="ECO:0000256" key="1">
    <source>
        <dbReference type="ARBA" id="ARBA00004123"/>
    </source>
</evidence>
<evidence type="ECO:0000313" key="9">
    <source>
        <dbReference type="WBParaSite" id="PSAMB.scaffold7718size7220.g30446.t1"/>
    </source>
</evidence>
<organism evidence="8 9">
    <name type="scientific">Plectus sambesii</name>
    <dbReference type="NCBI Taxonomy" id="2011161"/>
    <lineage>
        <taxon>Eukaryota</taxon>
        <taxon>Metazoa</taxon>
        <taxon>Ecdysozoa</taxon>
        <taxon>Nematoda</taxon>
        <taxon>Chromadorea</taxon>
        <taxon>Plectida</taxon>
        <taxon>Plectina</taxon>
        <taxon>Plectoidea</taxon>
        <taxon>Plectidae</taxon>
        <taxon>Plectus</taxon>
    </lineage>
</organism>
<dbReference type="InterPro" id="IPR013094">
    <property type="entry name" value="AB_hydrolase_3"/>
</dbReference>
<keyword evidence="5" id="KW-0539">Nucleus</keyword>
<evidence type="ECO:0000256" key="2">
    <source>
        <dbReference type="ARBA" id="ARBA00022801"/>
    </source>
</evidence>
<dbReference type="InterPro" id="IPR050300">
    <property type="entry name" value="GDXG_lipolytic_enzyme"/>
</dbReference>
<evidence type="ECO:0000256" key="3">
    <source>
        <dbReference type="ARBA" id="ARBA00023015"/>
    </source>
</evidence>
<keyword evidence="8" id="KW-1185">Reference proteome</keyword>
<keyword evidence="3" id="KW-0805">Transcription regulation</keyword>
<dbReference type="GO" id="GO:0016592">
    <property type="term" value="C:mediator complex"/>
    <property type="evidence" value="ECO:0007669"/>
    <property type="project" value="InterPro"/>
</dbReference>
<dbReference type="Pfam" id="PF07859">
    <property type="entry name" value="Abhydrolase_3"/>
    <property type="match status" value="2"/>
</dbReference>
<feature type="domain" description="Alpha/beta hydrolase fold-3" evidence="7">
    <location>
        <begin position="108"/>
        <end position="263"/>
    </location>
</feature>
<dbReference type="InterPro" id="IPR037212">
    <property type="entry name" value="Med7/Med21-like"/>
</dbReference>
<sequence>MALLYAFLVILAFIALFLYSIYIPLPDELDGRWRLQIIEPILRLVHEYPARIIELIYGPEARNKYTRRLFDLAKQPKCPKTITIVTDDYDGVPVRVYIPQQADNKGAIVYIHGGGFAVMNPKAYDGMIFALMKRLKMPVISVDYRLAPEHKFPAAIDDCESAIVHLMEYKCKELNVDPSKVVVMGDSAGGNLSAVVAQRLKRRTDVKFQPKVQVLIYPFIQCVDMQLPSYQLYAKKYNFTALLDPRSMARWTLLYLGIPATWSNIDKMTRNEHVTRTVREKAPFANHLSHKKLPASFLHDDLYDGPHSPNGDSKLCADLEPFMFNPDFSPIMATDLKGLPSAFVVTCGWDILRDDGVLYAKRLEEQGVTVNWVDYPSAIHGVVQDCVNELANHMCNSIGILQQSAPPCGFGSNGAQALEQEEQALLFSQLIARTAKDIETLVDSLPAEEQNRSEQDAHMGQLEVDNQEAAKRLEGVVDDGQRLLEKIQSALADIAAVQMSTRPQF</sequence>
<dbReference type="SUPFAM" id="SSF140718">
    <property type="entry name" value="Mediator hinge subcomplex-like"/>
    <property type="match status" value="1"/>
</dbReference>
<proteinExistence type="predicted"/>
<accession>A0A914XEU7</accession>
<keyword evidence="2" id="KW-0378">Hydrolase</keyword>
<dbReference type="WBParaSite" id="PSAMB.scaffold7718size7220.g30446.t1">
    <property type="protein sequence ID" value="PSAMB.scaffold7718size7220.g30446.t1"/>
    <property type="gene ID" value="PSAMB.scaffold7718size7220.g30446"/>
</dbReference>
<keyword evidence="6" id="KW-1133">Transmembrane helix</keyword>
<keyword evidence="4" id="KW-0804">Transcription</keyword>
<dbReference type="AlphaFoldDB" id="A0A914XEU7"/>